<keyword evidence="2" id="KW-1185">Reference proteome</keyword>
<comment type="caution">
    <text evidence="1">The sequence shown here is derived from an EMBL/GenBank/DDBJ whole genome shotgun (WGS) entry which is preliminary data.</text>
</comment>
<gene>
    <name evidence="1" type="ORF">GCM10007875_04590</name>
</gene>
<evidence type="ECO:0000313" key="2">
    <source>
        <dbReference type="Proteomes" id="UP001156664"/>
    </source>
</evidence>
<evidence type="ECO:0000313" key="1">
    <source>
        <dbReference type="EMBL" id="GLR25371.1"/>
    </source>
</evidence>
<proteinExistence type="predicted"/>
<dbReference type="Proteomes" id="UP001156664">
    <property type="component" value="Unassembled WGS sequence"/>
</dbReference>
<accession>A0ABQ5YPG4</accession>
<sequence length="68" mass="7396">MPQSENLKQQQTAQAVLHNQDKAIFGVVSEMIDDLAGLRLQFRRVGCVDQGGQIIAVAGLQTLIVVHP</sequence>
<reference evidence="2" key="1">
    <citation type="journal article" date="2019" name="Int. J. Syst. Evol. Microbiol.">
        <title>The Global Catalogue of Microorganisms (GCM) 10K type strain sequencing project: providing services to taxonomists for standard genome sequencing and annotation.</title>
        <authorList>
            <consortium name="The Broad Institute Genomics Platform"/>
            <consortium name="The Broad Institute Genome Sequencing Center for Infectious Disease"/>
            <person name="Wu L."/>
            <person name="Ma J."/>
        </authorList>
    </citation>
    <scope>NUCLEOTIDE SEQUENCE [LARGE SCALE GENOMIC DNA]</scope>
    <source>
        <strain evidence="2">NBRC 105857</strain>
    </source>
</reference>
<dbReference type="EMBL" id="BSOJ01000006">
    <property type="protein sequence ID" value="GLR25371.1"/>
    <property type="molecule type" value="Genomic_DNA"/>
</dbReference>
<name>A0ABQ5YPG4_9BURK</name>
<organism evidence="1 2">
    <name type="scientific">Limnobacter litoralis</name>
    <dbReference type="NCBI Taxonomy" id="481366"/>
    <lineage>
        <taxon>Bacteria</taxon>
        <taxon>Pseudomonadati</taxon>
        <taxon>Pseudomonadota</taxon>
        <taxon>Betaproteobacteria</taxon>
        <taxon>Burkholderiales</taxon>
        <taxon>Burkholderiaceae</taxon>
        <taxon>Limnobacter</taxon>
    </lineage>
</organism>
<protein>
    <submittedName>
        <fullName evidence="1">Uncharacterized protein</fullName>
    </submittedName>
</protein>